<evidence type="ECO:0000313" key="8">
    <source>
        <dbReference type="Proteomes" id="UP001530400"/>
    </source>
</evidence>
<evidence type="ECO:0000259" key="6">
    <source>
        <dbReference type="PROSITE" id="PS50071"/>
    </source>
</evidence>
<evidence type="ECO:0000313" key="7">
    <source>
        <dbReference type="EMBL" id="KAL3783194.1"/>
    </source>
</evidence>
<keyword evidence="2 4" id="KW-0371">Homeobox</keyword>
<feature type="region of interest" description="Disordered" evidence="5">
    <location>
        <begin position="90"/>
        <end position="112"/>
    </location>
</feature>
<dbReference type="InterPro" id="IPR008422">
    <property type="entry name" value="KN_HD"/>
</dbReference>
<dbReference type="Pfam" id="PF05920">
    <property type="entry name" value="Homeobox_KN"/>
    <property type="match status" value="3"/>
</dbReference>
<sequence>MSTNPTLYPTEEEKAQLALATGRTCKQVEKWFFNARHKKMKFVPPSAADALEKWINEHPLDPPTKEEKAELISITDLDEVAIDTSLSMRRMRPNPNRNARQKQKRMKNVPPTAADDHCLLTNWYNEHRSNPYPTKEEKAQLPSAMGKTLKQIRAWFRKASEDQKKTKCVPPSAADALEKWHIEHSLNPPTKEEKVELISITDLDEMTIDNWFSMRRWRPDSRKLNNTDHLKSWF</sequence>
<dbReference type="AlphaFoldDB" id="A0ABD3P6F1"/>
<evidence type="ECO:0000256" key="5">
    <source>
        <dbReference type="SAM" id="MobiDB-lite"/>
    </source>
</evidence>
<dbReference type="PROSITE" id="PS50071">
    <property type="entry name" value="HOMEOBOX_2"/>
    <property type="match status" value="3"/>
</dbReference>
<feature type="domain" description="Homeobox" evidence="6">
    <location>
        <begin position="160"/>
        <end position="222"/>
    </location>
</feature>
<feature type="DNA-binding region" description="Homeobox" evidence="4">
    <location>
        <begin position="162"/>
        <end position="223"/>
    </location>
</feature>
<evidence type="ECO:0000256" key="1">
    <source>
        <dbReference type="ARBA" id="ARBA00023125"/>
    </source>
</evidence>
<evidence type="ECO:0000256" key="2">
    <source>
        <dbReference type="ARBA" id="ARBA00023155"/>
    </source>
</evidence>
<feature type="DNA-binding region" description="Homeobox" evidence="4">
    <location>
        <begin position="122"/>
        <end position="167"/>
    </location>
</feature>
<dbReference type="GO" id="GO:0005634">
    <property type="term" value="C:nucleus"/>
    <property type="evidence" value="ECO:0007669"/>
    <property type="project" value="UniProtKB-SubCell"/>
</dbReference>
<dbReference type="Gene3D" id="1.10.10.60">
    <property type="entry name" value="Homeodomain-like"/>
    <property type="match status" value="4"/>
</dbReference>
<dbReference type="CDD" id="cd00086">
    <property type="entry name" value="homeodomain"/>
    <property type="match status" value="2"/>
</dbReference>
<keyword evidence="3 4" id="KW-0539">Nucleus</keyword>
<dbReference type="SMART" id="SM00389">
    <property type="entry name" value="HOX"/>
    <property type="match status" value="2"/>
</dbReference>
<comment type="caution">
    <text evidence="7">The sequence shown here is derived from an EMBL/GenBank/DDBJ whole genome shotgun (WGS) entry which is preliminary data.</text>
</comment>
<dbReference type="GO" id="GO:0003677">
    <property type="term" value="F:DNA binding"/>
    <property type="evidence" value="ECO:0007669"/>
    <property type="project" value="UniProtKB-UniRule"/>
</dbReference>
<gene>
    <name evidence="7" type="ORF">ACHAWO_004427</name>
</gene>
<keyword evidence="1 4" id="KW-0238">DNA-binding</keyword>
<reference evidence="7 8" key="1">
    <citation type="submission" date="2024-10" db="EMBL/GenBank/DDBJ databases">
        <title>Updated reference genomes for cyclostephanoid diatoms.</title>
        <authorList>
            <person name="Roberts W.R."/>
            <person name="Alverson A.J."/>
        </authorList>
    </citation>
    <scope>NUCLEOTIDE SEQUENCE [LARGE SCALE GENOMIC DNA]</scope>
    <source>
        <strain evidence="7 8">AJA010-31</strain>
    </source>
</reference>
<dbReference type="InterPro" id="IPR001356">
    <property type="entry name" value="HD"/>
</dbReference>
<dbReference type="InterPro" id="IPR050224">
    <property type="entry name" value="TALE_homeobox"/>
</dbReference>
<proteinExistence type="predicted"/>
<feature type="domain" description="Homeobox" evidence="6">
    <location>
        <begin position="120"/>
        <end position="166"/>
    </location>
</feature>
<protein>
    <recommendedName>
        <fullName evidence="6">Homeobox domain-containing protein</fullName>
    </recommendedName>
</protein>
<dbReference type="PANTHER" id="PTHR11850">
    <property type="entry name" value="HOMEOBOX PROTEIN TRANSCRIPTION FACTORS"/>
    <property type="match status" value="1"/>
</dbReference>
<dbReference type="Proteomes" id="UP001530400">
    <property type="component" value="Unassembled WGS sequence"/>
</dbReference>
<comment type="subcellular location">
    <subcellularLocation>
        <location evidence="4">Nucleus</location>
    </subcellularLocation>
</comment>
<name>A0ABD3P6F1_9STRA</name>
<dbReference type="EMBL" id="JALLPJ020000777">
    <property type="protein sequence ID" value="KAL3783194.1"/>
    <property type="molecule type" value="Genomic_DNA"/>
</dbReference>
<feature type="DNA-binding region" description="Homeobox" evidence="4">
    <location>
        <begin position="10"/>
        <end position="43"/>
    </location>
</feature>
<evidence type="ECO:0000256" key="4">
    <source>
        <dbReference type="PROSITE-ProRule" id="PRU00108"/>
    </source>
</evidence>
<feature type="domain" description="Homeobox" evidence="6">
    <location>
        <begin position="8"/>
        <end position="42"/>
    </location>
</feature>
<keyword evidence="8" id="KW-1185">Reference proteome</keyword>
<accession>A0ABD3P6F1</accession>
<organism evidence="7 8">
    <name type="scientific">Cyclotella atomus</name>
    <dbReference type="NCBI Taxonomy" id="382360"/>
    <lineage>
        <taxon>Eukaryota</taxon>
        <taxon>Sar</taxon>
        <taxon>Stramenopiles</taxon>
        <taxon>Ochrophyta</taxon>
        <taxon>Bacillariophyta</taxon>
        <taxon>Coscinodiscophyceae</taxon>
        <taxon>Thalassiosirophycidae</taxon>
        <taxon>Stephanodiscales</taxon>
        <taxon>Stephanodiscaceae</taxon>
        <taxon>Cyclotella</taxon>
    </lineage>
</organism>
<dbReference type="InterPro" id="IPR009057">
    <property type="entry name" value="Homeodomain-like_sf"/>
</dbReference>
<dbReference type="SUPFAM" id="SSF46689">
    <property type="entry name" value="Homeodomain-like"/>
    <property type="match status" value="3"/>
</dbReference>
<evidence type="ECO:0000256" key="3">
    <source>
        <dbReference type="ARBA" id="ARBA00023242"/>
    </source>
</evidence>